<protein>
    <submittedName>
        <fullName evidence="1">Uncharacterized protein</fullName>
    </submittedName>
</protein>
<dbReference type="AlphaFoldDB" id="A0A1I5CG54"/>
<dbReference type="Proteomes" id="UP000199011">
    <property type="component" value="Unassembled WGS sequence"/>
</dbReference>
<dbReference type="EMBL" id="FOVO01000026">
    <property type="protein sequence ID" value="SFN86020.1"/>
    <property type="molecule type" value="Genomic_DNA"/>
</dbReference>
<evidence type="ECO:0000313" key="2">
    <source>
        <dbReference type="EMBL" id="SFN86020.1"/>
    </source>
</evidence>
<reference evidence="1" key="1">
    <citation type="submission" date="2016-10" db="EMBL/GenBank/DDBJ databases">
        <authorList>
            <person name="de Groot N.N."/>
        </authorList>
    </citation>
    <scope>NUCLEOTIDE SEQUENCE [LARGE SCALE GENOMIC DNA]</scope>
    <source>
        <strain evidence="1">DSM 16522</strain>
    </source>
</reference>
<organism evidence="1 3">
    <name type="scientific">Xenorhabdus japonica</name>
    <dbReference type="NCBI Taxonomy" id="53341"/>
    <lineage>
        <taxon>Bacteria</taxon>
        <taxon>Pseudomonadati</taxon>
        <taxon>Pseudomonadota</taxon>
        <taxon>Gammaproteobacteria</taxon>
        <taxon>Enterobacterales</taxon>
        <taxon>Morganellaceae</taxon>
        <taxon>Xenorhabdus</taxon>
    </lineage>
</organism>
<name>A0A1I5CG54_9GAMM</name>
<sequence length="63" mass="6977">MLTAEGAALCATPSDAEQRGRRHNVNYTLRAAHRCRGLAAEGLPGEWRIIPPHYVEWALDGLH</sequence>
<dbReference type="EMBL" id="FOVO01000026">
    <property type="protein sequence ID" value="SFN85887.1"/>
    <property type="molecule type" value="Genomic_DNA"/>
</dbReference>
<reference evidence="3" key="2">
    <citation type="submission" date="2016-10" db="EMBL/GenBank/DDBJ databases">
        <authorList>
            <person name="Varghese N."/>
            <person name="Submissions S."/>
        </authorList>
    </citation>
    <scope>NUCLEOTIDE SEQUENCE [LARGE SCALE GENOMIC DNA]</scope>
    <source>
        <strain evidence="3">DSM 16522</strain>
    </source>
</reference>
<gene>
    <name evidence="1" type="ORF">SAMN05421579_12630</name>
    <name evidence="2" type="ORF">SAMN05421579_12637</name>
</gene>
<accession>A0A1I5CG54</accession>
<evidence type="ECO:0000313" key="1">
    <source>
        <dbReference type="EMBL" id="SFN85887.1"/>
    </source>
</evidence>
<proteinExistence type="predicted"/>
<evidence type="ECO:0000313" key="3">
    <source>
        <dbReference type="Proteomes" id="UP000199011"/>
    </source>
</evidence>
<keyword evidence="3" id="KW-1185">Reference proteome</keyword>